<proteinExistence type="predicted"/>
<gene>
    <name evidence="2" type="ORF">ABXS69_10030</name>
</gene>
<feature type="domain" description="SAF" evidence="1">
    <location>
        <begin position="50"/>
        <end position="111"/>
    </location>
</feature>
<dbReference type="RefSeq" id="WP_366180509.1">
    <property type="nucleotide sequence ID" value="NZ_CP159989.1"/>
</dbReference>
<evidence type="ECO:0000313" key="2">
    <source>
        <dbReference type="EMBL" id="XCP82264.1"/>
    </source>
</evidence>
<protein>
    <submittedName>
        <fullName evidence="2">SAF domain-containing protein</fullName>
    </submittedName>
</protein>
<evidence type="ECO:0000259" key="1">
    <source>
        <dbReference type="SMART" id="SM00858"/>
    </source>
</evidence>
<dbReference type="Pfam" id="PF08666">
    <property type="entry name" value="SAF"/>
    <property type="match status" value="1"/>
</dbReference>
<accession>A0AAU8N3B0</accession>
<dbReference type="EMBL" id="CP159989">
    <property type="protein sequence ID" value="XCP82264.1"/>
    <property type="molecule type" value="Genomic_DNA"/>
</dbReference>
<dbReference type="AlphaFoldDB" id="A0AAU8N3B0"/>
<dbReference type="SMART" id="SM00858">
    <property type="entry name" value="SAF"/>
    <property type="match status" value="1"/>
</dbReference>
<reference evidence="2" key="1">
    <citation type="submission" date="2024-05" db="EMBL/GenBank/DDBJ databases">
        <title>Draft genome assemblies of 36 bacteria isolated from hibernating arctic ground squirrels.</title>
        <authorList>
            <person name="McKee H."/>
            <person name="Mullen L."/>
            <person name="Drown D.M."/>
            <person name="Duddleston K.N."/>
        </authorList>
    </citation>
    <scope>NUCLEOTIDE SEQUENCE</scope>
    <source>
        <strain evidence="2">AR004</strain>
    </source>
</reference>
<name>A0AAU8N3B0_9ACTO</name>
<dbReference type="InterPro" id="IPR013974">
    <property type="entry name" value="SAF"/>
</dbReference>
<sequence>MSPRQRLKRSPATRPSLRLWRARHLVIAACAGTAVLLALSVLRPSPQADGSALVVARAIGAGERIEAGDVERRPVPGAALPVRGRADESIIGSRAAVRLEEGTVLTESMTSSARTQGIADDERIVQVPVAVGGALAEPGAIVDIIGESPVTATSTPASPGALRDQAVDSAPLPVSTGEGTSVLCSGARVIATTTEGDASRILSGNKITVVELAVPADTATLIVGAATQGALGLALSP</sequence>
<organism evidence="2">
    <name type="scientific">Actinomyces timonensis</name>
    <dbReference type="NCBI Taxonomy" id="1288391"/>
    <lineage>
        <taxon>Bacteria</taxon>
        <taxon>Bacillati</taxon>
        <taxon>Actinomycetota</taxon>
        <taxon>Actinomycetes</taxon>
        <taxon>Actinomycetales</taxon>
        <taxon>Actinomycetaceae</taxon>
        <taxon>Actinomyces</taxon>
    </lineage>
</organism>
<dbReference type="CDD" id="cd11614">
    <property type="entry name" value="SAF_CpaB_FlgA_like"/>
    <property type="match status" value="1"/>
</dbReference>